<organism evidence="2">
    <name type="scientific">uncultured Actinomycetospora sp</name>
    <dbReference type="NCBI Taxonomy" id="1135996"/>
    <lineage>
        <taxon>Bacteria</taxon>
        <taxon>Bacillati</taxon>
        <taxon>Actinomycetota</taxon>
        <taxon>Actinomycetes</taxon>
        <taxon>Pseudonocardiales</taxon>
        <taxon>Pseudonocardiaceae</taxon>
        <taxon>Actinomycetospora</taxon>
        <taxon>environmental samples</taxon>
    </lineage>
</organism>
<dbReference type="SMART" id="SM00849">
    <property type="entry name" value="Lactamase_B"/>
    <property type="match status" value="1"/>
</dbReference>
<protein>
    <submittedName>
        <fullName evidence="2">Putative polyketide cyclase</fullName>
    </submittedName>
</protein>
<dbReference type="EMBL" id="CADCTH010000124">
    <property type="protein sequence ID" value="CAA9228276.1"/>
    <property type="molecule type" value="Genomic_DNA"/>
</dbReference>
<evidence type="ECO:0000259" key="1">
    <source>
        <dbReference type="SMART" id="SM00849"/>
    </source>
</evidence>
<dbReference type="InterPro" id="IPR001279">
    <property type="entry name" value="Metallo-B-lactamas"/>
</dbReference>
<accession>A0A6J4HMC7</accession>
<gene>
    <name evidence="2" type="ORF">AVDCRST_MAG54-900</name>
</gene>
<evidence type="ECO:0000313" key="2">
    <source>
        <dbReference type="EMBL" id="CAA9228276.1"/>
    </source>
</evidence>
<feature type="domain" description="Metallo-beta-lactamase" evidence="1">
    <location>
        <begin position="36"/>
        <end position="218"/>
    </location>
</feature>
<proteinExistence type="predicted"/>
<reference evidence="2" key="1">
    <citation type="submission" date="2020-02" db="EMBL/GenBank/DDBJ databases">
        <authorList>
            <person name="Meier V. D."/>
        </authorList>
    </citation>
    <scope>NUCLEOTIDE SEQUENCE</scope>
    <source>
        <strain evidence="2">AVDCRST_MAG54</strain>
    </source>
</reference>
<dbReference type="Pfam" id="PF00753">
    <property type="entry name" value="Lactamase_B"/>
    <property type="match status" value="1"/>
</dbReference>
<name>A0A6J4HMC7_9PSEU</name>
<dbReference type="Gene3D" id="3.60.15.10">
    <property type="entry name" value="Ribonuclease Z/Hydroxyacylglutathione hydrolase-like"/>
    <property type="match status" value="1"/>
</dbReference>
<dbReference type="InterPro" id="IPR036866">
    <property type="entry name" value="RibonucZ/Hydroxyglut_hydro"/>
</dbReference>
<sequence>MSKPLLDRDDAPPDSELVEVSDGVYAHIQPDGSWMINNTGFLVARDGVSAVDSCATERRTRGFLDAIARVTAAPVRTLVNTHHHPDHTAGNGLFSGAAIVAHERARPEMRALGLPHNSGIWTDVDYGDLELALPFLTFADRMTLWADDLRAELLFAGGPAHTTNDVVVWLPERSVLFAGDLLFHGGTPFLLSGSVLGAIDVLEGFLRPLGAQTIVPGHGPVGGPAMIDEVLGYLRFVRDVAADGHADGVTPLELARGTDLGAYAEWTDTERIVGNLHRAYADLTVPVAERGGPIDFPGALGDMVSYNGGRPLTCLA</sequence>
<dbReference type="PANTHER" id="PTHR42951">
    <property type="entry name" value="METALLO-BETA-LACTAMASE DOMAIN-CONTAINING"/>
    <property type="match status" value="1"/>
</dbReference>
<dbReference type="AlphaFoldDB" id="A0A6J4HMC7"/>
<dbReference type="PANTHER" id="PTHR42951:SF4">
    <property type="entry name" value="ACYL-COENZYME A THIOESTERASE MBLAC2"/>
    <property type="match status" value="1"/>
</dbReference>
<dbReference type="CDD" id="cd16282">
    <property type="entry name" value="metallo-hydrolase-like_MBL-fold"/>
    <property type="match status" value="1"/>
</dbReference>
<dbReference type="SUPFAM" id="SSF56281">
    <property type="entry name" value="Metallo-hydrolase/oxidoreductase"/>
    <property type="match status" value="1"/>
</dbReference>
<dbReference type="InterPro" id="IPR050855">
    <property type="entry name" value="NDM-1-like"/>
</dbReference>